<feature type="transmembrane region" description="Helical" evidence="1">
    <location>
        <begin position="215"/>
        <end position="233"/>
    </location>
</feature>
<comment type="caution">
    <text evidence="2">The sequence shown here is derived from an EMBL/GenBank/DDBJ whole genome shotgun (WGS) entry which is preliminary data.</text>
</comment>
<dbReference type="RefSeq" id="WP_167271950.1">
    <property type="nucleotide sequence ID" value="NZ_JAASQJ010000003.1"/>
</dbReference>
<keyword evidence="1" id="KW-0812">Transmembrane</keyword>
<accession>A0ABX0UMG3</accession>
<feature type="transmembrane region" description="Helical" evidence="1">
    <location>
        <begin position="171"/>
        <end position="203"/>
    </location>
</feature>
<protein>
    <recommendedName>
        <fullName evidence="4">Glycosyltransferase RgtA/B/C/D-like domain-containing protein</fullName>
    </recommendedName>
</protein>
<evidence type="ECO:0008006" key="4">
    <source>
        <dbReference type="Google" id="ProtNLM"/>
    </source>
</evidence>
<keyword evidence="1" id="KW-1133">Transmembrane helix</keyword>
<feature type="transmembrane region" description="Helical" evidence="1">
    <location>
        <begin position="292"/>
        <end position="312"/>
    </location>
</feature>
<proteinExistence type="predicted"/>
<feature type="transmembrane region" description="Helical" evidence="1">
    <location>
        <begin position="149"/>
        <end position="165"/>
    </location>
</feature>
<evidence type="ECO:0000313" key="2">
    <source>
        <dbReference type="EMBL" id="NIJ54146.1"/>
    </source>
</evidence>
<dbReference type="Proteomes" id="UP001179181">
    <property type="component" value="Unassembled WGS sequence"/>
</dbReference>
<evidence type="ECO:0000256" key="1">
    <source>
        <dbReference type="SAM" id="Phobius"/>
    </source>
</evidence>
<keyword evidence="3" id="KW-1185">Reference proteome</keyword>
<feature type="transmembrane region" description="Helical" evidence="1">
    <location>
        <begin position="9"/>
        <end position="27"/>
    </location>
</feature>
<organism evidence="2 3">
    <name type="scientific">Dyadobacter arcticus</name>
    <dbReference type="NCBI Taxonomy" id="1078754"/>
    <lineage>
        <taxon>Bacteria</taxon>
        <taxon>Pseudomonadati</taxon>
        <taxon>Bacteroidota</taxon>
        <taxon>Cytophagia</taxon>
        <taxon>Cytophagales</taxon>
        <taxon>Spirosomataceae</taxon>
        <taxon>Dyadobacter</taxon>
    </lineage>
</organism>
<feature type="transmembrane region" description="Helical" evidence="1">
    <location>
        <begin position="354"/>
        <end position="373"/>
    </location>
</feature>
<dbReference type="PROSITE" id="PS51257">
    <property type="entry name" value="PROKAR_LIPOPROTEIN"/>
    <property type="match status" value="1"/>
</dbReference>
<feature type="transmembrane region" description="Helical" evidence="1">
    <location>
        <begin position="118"/>
        <end position="137"/>
    </location>
</feature>
<evidence type="ECO:0000313" key="3">
    <source>
        <dbReference type="Proteomes" id="UP001179181"/>
    </source>
</evidence>
<keyword evidence="1" id="KW-0472">Membrane</keyword>
<gene>
    <name evidence="2" type="ORF">FHS68_003328</name>
</gene>
<reference evidence="2 3" key="1">
    <citation type="submission" date="2020-03" db="EMBL/GenBank/DDBJ databases">
        <title>Genomic Encyclopedia of Type Strains, Phase IV (KMG-IV): sequencing the most valuable type-strain genomes for metagenomic binning, comparative biology and taxonomic classification.</title>
        <authorList>
            <person name="Goeker M."/>
        </authorList>
    </citation>
    <scope>NUCLEOTIDE SEQUENCE [LARGE SCALE GENOMIC DNA]</scope>
    <source>
        <strain evidence="2 3">DSM 102865</strain>
    </source>
</reference>
<feature type="transmembrane region" description="Helical" evidence="1">
    <location>
        <begin position="267"/>
        <end position="285"/>
    </location>
</feature>
<dbReference type="EMBL" id="JAASQJ010000003">
    <property type="protein sequence ID" value="NIJ54146.1"/>
    <property type="molecule type" value="Genomic_DNA"/>
</dbReference>
<name>A0ABX0UMG3_9BACT</name>
<feature type="transmembrane region" description="Helical" evidence="1">
    <location>
        <begin position="95"/>
        <end position="112"/>
    </location>
</feature>
<sequence length="448" mass="52029">MKLSYTQRWSLTLPVFLIVIACRFYYVEKYAVALPYWDQWDGEGDLLLRAWIENRLKLLDLWQPHNEHRIFPTRILSLLIFLVTGEWNNLTEARVNILLASAIPALLMWLFFRDTSSTKIRLFIIPVILAQFALPFSFENLLIGFQSQFYFLILFTLFALILAAYKHENVYAITAILFLCVLSVFTMGSGLLTPIAVCCVYIIHLYEKPDYRSRNILISITLIVIAIGGYLLIPQIPANQIYRVRNIFEIINATGYILSWPFMSTQWAALILWLPATLMIPVLGIPKKMTRIDLVMTGCFVWSFLQALAIGFGRGQELTEVASRYTELFTLGLISNAWFACRAIEHLKQYHLRWVALIFFVMLFFGHAARIGADMHDIRRNHRLSVIQTRNVCMYLKTSDKKFLQTKKWEIPFPDPVRLQSLLDNPTIREILPKPMSNYIRKQKNGAK</sequence>